<feature type="domain" description="RNA polymerase sigma-70 region 2" evidence="5">
    <location>
        <begin position="26"/>
        <end position="92"/>
    </location>
</feature>
<dbReference type="PANTHER" id="PTHR43133">
    <property type="entry name" value="RNA POLYMERASE ECF-TYPE SIGMA FACTO"/>
    <property type="match status" value="1"/>
</dbReference>
<dbReference type="Pfam" id="PF04542">
    <property type="entry name" value="Sigma70_r2"/>
    <property type="match status" value="1"/>
</dbReference>
<dbReference type="SUPFAM" id="SSF88659">
    <property type="entry name" value="Sigma3 and sigma4 domains of RNA polymerase sigma factors"/>
    <property type="match status" value="1"/>
</dbReference>
<keyword evidence="2" id="KW-0805">Transcription regulation</keyword>
<dbReference type="Pfam" id="PF08281">
    <property type="entry name" value="Sigma70_r4_2"/>
    <property type="match status" value="1"/>
</dbReference>
<evidence type="ECO:0000259" key="5">
    <source>
        <dbReference type="Pfam" id="PF04542"/>
    </source>
</evidence>
<dbReference type="GO" id="GO:0006352">
    <property type="term" value="P:DNA-templated transcription initiation"/>
    <property type="evidence" value="ECO:0007669"/>
    <property type="project" value="InterPro"/>
</dbReference>
<dbReference type="InterPro" id="IPR007627">
    <property type="entry name" value="RNA_pol_sigma70_r2"/>
</dbReference>
<dbReference type="InterPro" id="IPR013249">
    <property type="entry name" value="RNA_pol_sigma70_r4_t2"/>
</dbReference>
<dbReference type="InterPro" id="IPR013324">
    <property type="entry name" value="RNA_pol_sigma_r3/r4-like"/>
</dbReference>
<evidence type="ECO:0000256" key="1">
    <source>
        <dbReference type="ARBA" id="ARBA00010641"/>
    </source>
</evidence>
<dbReference type="GO" id="GO:0003677">
    <property type="term" value="F:DNA binding"/>
    <property type="evidence" value="ECO:0007669"/>
    <property type="project" value="InterPro"/>
</dbReference>
<dbReference type="InterPro" id="IPR036388">
    <property type="entry name" value="WH-like_DNA-bd_sf"/>
</dbReference>
<dbReference type="PANTHER" id="PTHR43133:SF53">
    <property type="entry name" value="ECF RNA POLYMERASE SIGMA-E FACTOR"/>
    <property type="match status" value="1"/>
</dbReference>
<dbReference type="NCBIfam" id="TIGR02937">
    <property type="entry name" value="sigma70-ECF"/>
    <property type="match status" value="1"/>
</dbReference>
<dbReference type="SUPFAM" id="SSF88946">
    <property type="entry name" value="Sigma2 domain of RNA polymerase sigma factors"/>
    <property type="match status" value="1"/>
</dbReference>
<accession>A0A1S2VC41</accession>
<proteinExistence type="inferred from homology"/>
<comment type="caution">
    <text evidence="7">The sequence shown here is derived from an EMBL/GenBank/DDBJ whole genome shotgun (WGS) entry which is preliminary data.</text>
</comment>
<organism evidence="7 8">
    <name type="scientific">Arsenicibacter rosenii</name>
    <dbReference type="NCBI Taxonomy" id="1750698"/>
    <lineage>
        <taxon>Bacteria</taxon>
        <taxon>Pseudomonadati</taxon>
        <taxon>Bacteroidota</taxon>
        <taxon>Cytophagia</taxon>
        <taxon>Cytophagales</taxon>
        <taxon>Spirosomataceae</taxon>
        <taxon>Arsenicibacter</taxon>
    </lineage>
</organism>
<protein>
    <recommendedName>
        <fullName evidence="9">RNA polymerase subunit sigma-24</fullName>
    </recommendedName>
</protein>
<evidence type="ECO:0000259" key="6">
    <source>
        <dbReference type="Pfam" id="PF08281"/>
    </source>
</evidence>
<keyword evidence="8" id="KW-1185">Reference proteome</keyword>
<name>A0A1S2VC41_9BACT</name>
<evidence type="ECO:0000256" key="2">
    <source>
        <dbReference type="ARBA" id="ARBA00023015"/>
    </source>
</evidence>
<dbReference type="EMBL" id="MORL01000035">
    <property type="protein sequence ID" value="OIN55796.1"/>
    <property type="molecule type" value="Genomic_DNA"/>
</dbReference>
<evidence type="ECO:0008006" key="9">
    <source>
        <dbReference type="Google" id="ProtNLM"/>
    </source>
</evidence>
<dbReference type="Gene3D" id="1.10.1740.10">
    <property type="match status" value="1"/>
</dbReference>
<keyword evidence="3" id="KW-0731">Sigma factor</keyword>
<dbReference type="Gene3D" id="1.10.10.10">
    <property type="entry name" value="Winged helix-like DNA-binding domain superfamily/Winged helix DNA-binding domain"/>
    <property type="match status" value="1"/>
</dbReference>
<dbReference type="GO" id="GO:0016987">
    <property type="term" value="F:sigma factor activity"/>
    <property type="evidence" value="ECO:0007669"/>
    <property type="project" value="UniProtKB-KW"/>
</dbReference>
<gene>
    <name evidence="7" type="ORF">BLX24_28145</name>
</gene>
<evidence type="ECO:0000313" key="8">
    <source>
        <dbReference type="Proteomes" id="UP000181790"/>
    </source>
</evidence>
<evidence type="ECO:0000256" key="4">
    <source>
        <dbReference type="ARBA" id="ARBA00023163"/>
    </source>
</evidence>
<dbReference type="OrthoDB" id="1027298at2"/>
<feature type="domain" description="RNA polymerase sigma factor 70 region 4 type 2" evidence="6">
    <location>
        <begin position="125"/>
        <end position="177"/>
    </location>
</feature>
<dbReference type="InterPro" id="IPR014284">
    <property type="entry name" value="RNA_pol_sigma-70_dom"/>
</dbReference>
<dbReference type="AlphaFoldDB" id="A0A1S2VC41"/>
<dbReference type="Proteomes" id="UP000181790">
    <property type="component" value="Unassembled WGS sequence"/>
</dbReference>
<keyword evidence="4" id="KW-0804">Transcription</keyword>
<evidence type="ECO:0000256" key="3">
    <source>
        <dbReference type="ARBA" id="ARBA00023082"/>
    </source>
</evidence>
<dbReference type="InterPro" id="IPR013325">
    <property type="entry name" value="RNA_pol_sigma_r2"/>
</dbReference>
<reference evidence="7 8" key="1">
    <citation type="submission" date="2016-10" db="EMBL/GenBank/DDBJ databases">
        <title>Arsenicibacter rosenii gen. nov., sp. nov., an efficient arsenic-methylating bacterium isolated from an arsenic-contaminated paddy soil.</title>
        <authorList>
            <person name="Huang K."/>
        </authorList>
    </citation>
    <scope>NUCLEOTIDE SEQUENCE [LARGE SCALE GENOMIC DNA]</scope>
    <source>
        <strain evidence="7 8">SM-1</strain>
    </source>
</reference>
<dbReference type="RefSeq" id="WP_071506574.1">
    <property type="nucleotide sequence ID" value="NZ_MORL01000035.1"/>
</dbReference>
<dbReference type="InterPro" id="IPR039425">
    <property type="entry name" value="RNA_pol_sigma-70-like"/>
</dbReference>
<comment type="similarity">
    <text evidence="1">Belongs to the sigma-70 factor family. ECF subfamily.</text>
</comment>
<sequence>MYATLTDEVLIQAFLETRKPHFFDELYRRYFNRVLRMCQPVAATTFEAEDMAQEVFLKVLARLDSFGGRAQFATWLRVITRNYCSDQLRNATKAEQRFNEYAAFQLKEEGISGYDDYMQQEEQARYLDRALVYLTPKEQQLLYTRYHLQLPVEQIALQEKCKLSTIKMRLSRARMRLRTAYMQAANRDKPAVRRAGQSYMLVNYRRLNDSLAAMVN</sequence>
<evidence type="ECO:0000313" key="7">
    <source>
        <dbReference type="EMBL" id="OIN55796.1"/>
    </source>
</evidence>